<sequence>MGSICPICNGLESLERTCSNCGYRIEDKGRVMDYYDDYSAYMPIDQMKLENGYQDLSSHLCPHLVLCPQCGQEEVLFIQE</sequence>
<gene>
    <name evidence="1" type="ORF">ABW02_14680</name>
</gene>
<protein>
    <submittedName>
        <fullName evidence="1">Uncharacterized protein</fullName>
    </submittedName>
</protein>
<dbReference type="PATRIC" id="fig|1397.4.peg.1105"/>
<proteinExistence type="predicted"/>
<dbReference type="AlphaFoldDB" id="A0A0J1IIJ6"/>
<accession>A0A0J1IIJ6</accession>
<organism evidence="1 2">
    <name type="scientific">Niallia circulans</name>
    <name type="common">Bacillus circulans</name>
    <dbReference type="NCBI Taxonomy" id="1397"/>
    <lineage>
        <taxon>Bacteria</taxon>
        <taxon>Bacillati</taxon>
        <taxon>Bacillota</taxon>
        <taxon>Bacilli</taxon>
        <taxon>Bacillales</taxon>
        <taxon>Bacillaceae</taxon>
        <taxon>Niallia</taxon>
    </lineage>
</organism>
<dbReference type="EMBL" id="LDPH01000014">
    <property type="protein sequence ID" value="KLV25717.1"/>
    <property type="molecule type" value="Genomic_DNA"/>
</dbReference>
<comment type="caution">
    <text evidence="1">The sequence shown here is derived from an EMBL/GenBank/DDBJ whole genome shotgun (WGS) entry which is preliminary data.</text>
</comment>
<name>A0A0J1IIJ6_NIACI</name>
<dbReference type="OrthoDB" id="1683552at2"/>
<reference evidence="1 2" key="1">
    <citation type="submission" date="2015-05" db="EMBL/GenBank/DDBJ databases">
        <title>Whole genome sequence and identification of bacterial endophytes from Costus igneus.</title>
        <authorList>
            <person name="Lee Y.P."/>
            <person name="Gan H.M."/>
            <person name="Eng W."/>
            <person name="Wheatley M.S."/>
            <person name="Caraballo A."/>
            <person name="Polter S."/>
            <person name="Savka M.A."/>
            <person name="Hudson A.O."/>
        </authorList>
    </citation>
    <scope>NUCLEOTIDE SEQUENCE [LARGE SCALE GENOMIC DNA]</scope>
    <source>
        <strain evidence="1 2">RIT379</strain>
    </source>
</reference>
<keyword evidence="2" id="KW-1185">Reference proteome</keyword>
<evidence type="ECO:0000313" key="1">
    <source>
        <dbReference type="EMBL" id="KLV25717.1"/>
    </source>
</evidence>
<dbReference type="Proteomes" id="UP000036045">
    <property type="component" value="Unassembled WGS sequence"/>
</dbReference>
<evidence type="ECO:0000313" key="2">
    <source>
        <dbReference type="Proteomes" id="UP000036045"/>
    </source>
</evidence>